<accession>A0A0L8IAH5</accession>
<organism evidence="2">
    <name type="scientific">Octopus bimaculoides</name>
    <name type="common">California two-spotted octopus</name>
    <dbReference type="NCBI Taxonomy" id="37653"/>
    <lineage>
        <taxon>Eukaryota</taxon>
        <taxon>Metazoa</taxon>
        <taxon>Spiralia</taxon>
        <taxon>Lophotrochozoa</taxon>
        <taxon>Mollusca</taxon>
        <taxon>Cephalopoda</taxon>
        <taxon>Coleoidea</taxon>
        <taxon>Octopodiformes</taxon>
        <taxon>Octopoda</taxon>
        <taxon>Incirrata</taxon>
        <taxon>Octopodidae</taxon>
        <taxon>Octopus</taxon>
    </lineage>
</organism>
<reference evidence="2" key="1">
    <citation type="submission" date="2015-07" db="EMBL/GenBank/DDBJ databases">
        <title>MeaNS - Measles Nucleotide Surveillance Program.</title>
        <authorList>
            <person name="Tran T."/>
            <person name="Druce J."/>
        </authorList>
    </citation>
    <scope>NUCLEOTIDE SEQUENCE</scope>
    <source>
        <strain evidence="2">UCB-OBI-ISO-001</strain>
        <tissue evidence="2">Gonad</tissue>
    </source>
</reference>
<feature type="compositionally biased region" description="Low complexity" evidence="1">
    <location>
        <begin position="29"/>
        <end position="38"/>
    </location>
</feature>
<evidence type="ECO:0000313" key="2">
    <source>
        <dbReference type="EMBL" id="KOF98491.1"/>
    </source>
</evidence>
<feature type="region of interest" description="Disordered" evidence="1">
    <location>
        <begin position="55"/>
        <end position="75"/>
    </location>
</feature>
<proteinExistence type="predicted"/>
<feature type="compositionally biased region" description="Low complexity" evidence="1">
    <location>
        <begin position="1"/>
        <end position="16"/>
    </location>
</feature>
<protein>
    <submittedName>
        <fullName evidence="2">Uncharacterized protein</fullName>
    </submittedName>
</protein>
<feature type="compositionally biased region" description="Acidic residues" evidence="1">
    <location>
        <begin position="57"/>
        <end position="66"/>
    </location>
</feature>
<evidence type="ECO:0000256" key="1">
    <source>
        <dbReference type="SAM" id="MobiDB-lite"/>
    </source>
</evidence>
<name>A0A0L8IAH5_OCTBM</name>
<dbReference type="AlphaFoldDB" id="A0A0L8IAH5"/>
<feature type="compositionally biased region" description="Acidic residues" evidence="1">
    <location>
        <begin position="17"/>
        <end position="28"/>
    </location>
</feature>
<feature type="region of interest" description="Disordered" evidence="1">
    <location>
        <begin position="1"/>
        <end position="40"/>
    </location>
</feature>
<gene>
    <name evidence="2" type="ORF">OCBIM_22025025mg</name>
</gene>
<sequence length="75" mass="8277">MSDPSSKSTTVSSPEVESNEVEDEESSESDGNSSPLSLNKERLSMILDNVRRLSVEDTFDSTDFDSENQTNSDLK</sequence>
<dbReference type="EMBL" id="KQ416136">
    <property type="protein sequence ID" value="KOF98491.1"/>
    <property type="molecule type" value="Genomic_DNA"/>
</dbReference>